<proteinExistence type="predicted"/>
<dbReference type="eggNOG" id="ENOG502S64U">
    <property type="taxonomic scope" value="Eukaryota"/>
</dbReference>
<reference evidence="2 3" key="1">
    <citation type="journal article" date="2015" name="Sci. Rep.">
        <title>The genome of Leishmania panamensis: insights into genomics of the L. (Viannia) subgenus.</title>
        <authorList>
            <person name="Llanes A."/>
            <person name="Restrepo C.M."/>
            <person name="Vecchio G.D."/>
            <person name="Anguizola F.J."/>
            <person name="Lleonart R."/>
        </authorList>
    </citation>
    <scope>NUCLEOTIDE SEQUENCE [LARGE SCALE GENOMIC DNA]</scope>
    <source>
        <strain evidence="2 3">MHOM/PA/94/PSC-1</strain>
    </source>
</reference>
<dbReference type="RefSeq" id="XP_010703480.1">
    <property type="nucleotide sequence ID" value="XM_010705178.1"/>
</dbReference>
<dbReference type="EMBL" id="CP009404">
    <property type="protein sequence ID" value="AIO02680.1"/>
    <property type="molecule type" value="Genomic_DNA"/>
</dbReference>
<accession>A0A088S4X2</accession>
<keyword evidence="1" id="KW-0853">WD repeat</keyword>
<dbReference type="PROSITE" id="PS50082">
    <property type="entry name" value="WD_REPEATS_2"/>
    <property type="match status" value="1"/>
</dbReference>
<name>A0A088S4X2_LEIPA</name>
<dbReference type="Gene3D" id="2.130.10.10">
    <property type="entry name" value="YVTN repeat-like/Quinoprotein amine dehydrogenase"/>
    <property type="match status" value="1"/>
</dbReference>
<sequence>MEATRGTAALPKKDAAERTLKRRRDGEYTDSYPLLPREAKALSLELRHLCPALCSGFFAHSKYGRLQHPRCRFAVDKPPVIVTVVSSVHPARSNEDGELLLSPLDTFRNCISSTTWDPRDEYLIASKRSGFQLFSTSSWLTFGNGLSETSKPVLELKSAIVQARLGGENRISFGLLVTQFLGSTLHTICGYSGTPQLDIFDLEDLDEATGLPLRTYNLRSLRFDSCSRPVGDISATTAVVTVSDTVAVAALSNGCSALIDVRTASPVLCTETPPPPAILSVCNPGTRRVAQGTAITAVEVADRSNCVQLLTGTKDGMIVLWDLRKRNEPVAVSSLGGEIQALHATDPSSSCRCGAPTVWLNTDSGDIVRLSIGASSFEEVTRVSTSDSQRTQLSATLSPPKFSVMPLFNLLIYPHISSNRLLFYDIGCGIHATEDHSAVGFAKCGTSTQKNIQSALVNDFMGTRSHFSEYESDDDCALLPSDLQKSTAPVSLLLSCPFSDWSYQICSVSASNKHSTVCIGGDDGDLHVLCDSIL</sequence>
<dbReference type="AlphaFoldDB" id="A0A088S4X2"/>
<organism evidence="2 3">
    <name type="scientific">Leishmania panamensis</name>
    <dbReference type="NCBI Taxonomy" id="5679"/>
    <lineage>
        <taxon>Eukaryota</taxon>
        <taxon>Discoba</taxon>
        <taxon>Euglenozoa</taxon>
        <taxon>Kinetoplastea</taxon>
        <taxon>Metakinetoplastina</taxon>
        <taxon>Trypanosomatida</taxon>
        <taxon>Trypanosomatidae</taxon>
        <taxon>Leishmaniinae</taxon>
        <taxon>Leishmania</taxon>
        <taxon>Leishmania guyanensis species complex</taxon>
    </lineage>
</organism>
<feature type="repeat" description="WD" evidence="1">
    <location>
        <begin position="309"/>
        <end position="331"/>
    </location>
</feature>
<dbReference type="SUPFAM" id="SSF50998">
    <property type="entry name" value="Quinoprotein alcohol dehydrogenase-like"/>
    <property type="match status" value="1"/>
</dbReference>
<evidence type="ECO:0000313" key="3">
    <source>
        <dbReference type="Proteomes" id="UP000063063"/>
    </source>
</evidence>
<dbReference type="InterPro" id="IPR001680">
    <property type="entry name" value="WD40_rpt"/>
</dbReference>
<evidence type="ECO:0000313" key="2">
    <source>
        <dbReference type="EMBL" id="AIO02680.1"/>
    </source>
</evidence>
<dbReference type="InterPro" id="IPR011047">
    <property type="entry name" value="Quinoprotein_ADH-like_sf"/>
</dbReference>
<dbReference type="VEuPathDB" id="TriTrypDB:LPMP_355490"/>
<dbReference type="GeneID" id="22579577"/>
<protein>
    <submittedName>
        <fullName evidence="2">Uncharacterized protein</fullName>
    </submittedName>
</protein>
<dbReference type="Proteomes" id="UP000063063">
    <property type="component" value="Chromosome 35"/>
</dbReference>
<evidence type="ECO:0000256" key="1">
    <source>
        <dbReference type="PROSITE-ProRule" id="PRU00221"/>
    </source>
</evidence>
<dbReference type="InterPro" id="IPR015943">
    <property type="entry name" value="WD40/YVTN_repeat-like_dom_sf"/>
</dbReference>
<dbReference type="KEGG" id="lpan:LPMP_355490"/>
<gene>
    <name evidence="2" type="ORF">LPMP_355490</name>
</gene>
<dbReference type="OrthoDB" id="272640at2759"/>
<keyword evidence="3" id="KW-1185">Reference proteome</keyword>